<organism evidence="1 3">
    <name type="scientific">Texas Phoenix palm phytoplasma</name>
    <dbReference type="NCBI Taxonomy" id="176709"/>
    <lineage>
        <taxon>Bacteria</taxon>
        <taxon>Bacillati</taxon>
        <taxon>Mycoplasmatota</taxon>
        <taxon>Mollicutes</taxon>
        <taxon>Acholeplasmatales</taxon>
        <taxon>Acholeplasmataceae</taxon>
        <taxon>Candidatus Phytoplasma</taxon>
        <taxon>16SrIV (Coconut lethal yellows group)</taxon>
    </lineage>
</organism>
<comment type="caution">
    <text evidence="1">The sequence shown here is derived from an EMBL/GenBank/DDBJ whole genome shotgun (WGS) entry which is preliminary data.</text>
</comment>
<dbReference type="InterPro" id="IPR029063">
    <property type="entry name" value="SAM-dependent_MTases_sf"/>
</dbReference>
<dbReference type="EMBL" id="VBRA02000001">
    <property type="protein sequence ID" value="MBP3059176.1"/>
    <property type="molecule type" value="Genomic_DNA"/>
</dbReference>
<dbReference type="Gene3D" id="3.40.50.150">
    <property type="entry name" value="Vaccinia Virus protein VP39"/>
    <property type="match status" value="1"/>
</dbReference>
<dbReference type="RefSeq" id="WP_138107743.1">
    <property type="nucleotide sequence ID" value="NZ_VBRA02000001.1"/>
</dbReference>
<evidence type="ECO:0000313" key="2">
    <source>
        <dbReference type="EMBL" id="MBP3059185.1"/>
    </source>
</evidence>
<dbReference type="EMBL" id="VBRA02000002">
    <property type="protein sequence ID" value="MBP3059185.1"/>
    <property type="molecule type" value="Genomic_DNA"/>
</dbReference>
<evidence type="ECO:0000313" key="1">
    <source>
        <dbReference type="EMBL" id="MBP3059176.1"/>
    </source>
</evidence>
<dbReference type="Pfam" id="PF12847">
    <property type="entry name" value="Methyltransf_18"/>
    <property type="match status" value="1"/>
</dbReference>
<protein>
    <submittedName>
        <fullName evidence="1">Uncharacterized protein</fullName>
    </submittedName>
</protein>
<proteinExistence type="predicted"/>
<keyword evidence="3" id="KW-1185">Reference proteome</keyword>
<gene>
    <name evidence="1" type="ORF">FEF22_000015</name>
    <name evidence="2" type="ORF">FEF22_000060</name>
</gene>
<accession>A0ABS5BHV6</accession>
<name>A0ABS5BHV6_9MOLU</name>
<dbReference type="Proteomes" id="UP001192346">
    <property type="component" value="Unassembled WGS sequence"/>
</dbReference>
<sequence length="108" mass="12818">MEKRSNSISINLKKYNVEFYLSDGFVNLNEIEFDLAIICGMGPHTIINILKKSSYNGKKFLLGCQGKIYYLIDWLEKNGFIILNYYVVFDKFYYVFLKVLQNNYNYVH</sequence>
<reference evidence="1 3" key="1">
    <citation type="submission" date="2019-10" db="EMBL/GenBank/DDBJ databases">
        <title>Whole Genome Sequencing and Characterization of Texas Phoenix Palm Decline Phytoplasma Belongs to Lethal Yellowing (16SrIV) Group.</title>
        <authorList>
            <person name="Bao M."/>
        </authorList>
    </citation>
    <scope>NUCLEOTIDE SEQUENCE [LARGE SCALE GENOMIC DNA]</scope>
    <source>
        <strain evidence="1 3">ACPD</strain>
    </source>
</reference>
<evidence type="ECO:0000313" key="3">
    <source>
        <dbReference type="Proteomes" id="UP001192346"/>
    </source>
</evidence>